<evidence type="ECO:0000313" key="1">
    <source>
        <dbReference type="EMBL" id="GAH29242.1"/>
    </source>
</evidence>
<proteinExistence type="predicted"/>
<organism evidence="1">
    <name type="scientific">marine sediment metagenome</name>
    <dbReference type="NCBI Taxonomy" id="412755"/>
    <lineage>
        <taxon>unclassified sequences</taxon>
        <taxon>metagenomes</taxon>
        <taxon>ecological metagenomes</taxon>
    </lineage>
</organism>
<name>X1E9G1_9ZZZZ</name>
<feature type="non-terminal residue" evidence="1">
    <location>
        <position position="1"/>
    </location>
</feature>
<dbReference type="AlphaFoldDB" id="X1E9G1"/>
<accession>X1E9G1</accession>
<sequence length="34" mass="4082">YPFNNKTQNITSSNKFVSRIAYRVSRQKPVSRMY</sequence>
<dbReference type="EMBL" id="BARU01002524">
    <property type="protein sequence ID" value="GAH29242.1"/>
    <property type="molecule type" value="Genomic_DNA"/>
</dbReference>
<protein>
    <submittedName>
        <fullName evidence="1">Uncharacterized protein</fullName>
    </submittedName>
</protein>
<gene>
    <name evidence="1" type="ORF">S03H2_05918</name>
</gene>
<reference evidence="1" key="1">
    <citation type="journal article" date="2014" name="Front. Microbiol.">
        <title>High frequency of phylogenetically diverse reductive dehalogenase-homologous genes in deep subseafloor sedimentary metagenomes.</title>
        <authorList>
            <person name="Kawai M."/>
            <person name="Futagami T."/>
            <person name="Toyoda A."/>
            <person name="Takaki Y."/>
            <person name="Nishi S."/>
            <person name="Hori S."/>
            <person name="Arai W."/>
            <person name="Tsubouchi T."/>
            <person name="Morono Y."/>
            <person name="Uchiyama I."/>
            <person name="Ito T."/>
            <person name="Fujiyama A."/>
            <person name="Inagaki F."/>
            <person name="Takami H."/>
        </authorList>
    </citation>
    <scope>NUCLEOTIDE SEQUENCE</scope>
    <source>
        <strain evidence="1">Expedition CK06-06</strain>
    </source>
</reference>
<comment type="caution">
    <text evidence="1">The sequence shown here is derived from an EMBL/GenBank/DDBJ whole genome shotgun (WGS) entry which is preliminary data.</text>
</comment>